<evidence type="ECO:0000313" key="2">
    <source>
        <dbReference type="EMBL" id="MFC6760205.1"/>
    </source>
</evidence>
<name>A0ABW2B3C5_9RHOB</name>
<dbReference type="EMBL" id="JBHSWG010000001">
    <property type="protein sequence ID" value="MFC6760205.1"/>
    <property type="molecule type" value="Genomic_DNA"/>
</dbReference>
<accession>A0ABW2B3C5</accession>
<evidence type="ECO:0000256" key="1">
    <source>
        <dbReference type="SAM" id="Phobius"/>
    </source>
</evidence>
<keyword evidence="1" id="KW-1133">Transmembrane helix</keyword>
<keyword evidence="3" id="KW-1185">Reference proteome</keyword>
<keyword evidence="1" id="KW-0472">Membrane</keyword>
<protein>
    <submittedName>
        <fullName evidence="2">Uncharacterized protein</fullName>
    </submittedName>
</protein>
<comment type="caution">
    <text evidence="2">The sequence shown here is derived from an EMBL/GenBank/DDBJ whole genome shotgun (WGS) entry which is preliminary data.</text>
</comment>
<proteinExistence type="predicted"/>
<organism evidence="2 3">
    <name type="scientific">Sulfitobacter porphyrae</name>
    <dbReference type="NCBI Taxonomy" id="1246864"/>
    <lineage>
        <taxon>Bacteria</taxon>
        <taxon>Pseudomonadati</taxon>
        <taxon>Pseudomonadota</taxon>
        <taxon>Alphaproteobacteria</taxon>
        <taxon>Rhodobacterales</taxon>
        <taxon>Roseobacteraceae</taxon>
        <taxon>Sulfitobacter</taxon>
    </lineage>
</organism>
<gene>
    <name evidence="2" type="ORF">ACFQFQ_13045</name>
</gene>
<feature type="transmembrane region" description="Helical" evidence="1">
    <location>
        <begin position="35"/>
        <end position="52"/>
    </location>
</feature>
<keyword evidence="1" id="KW-0812">Transmembrane</keyword>
<dbReference type="Proteomes" id="UP001596353">
    <property type="component" value="Unassembled WGS sequence"/>
</dbReference>
<sequence length="89" mass="9778">MLYFFLISAVVLAILRCLSVYFPDGTAMQFFADKLVLFAYLASGLLLVVAAMSEKGLSNAQTSVLLKIAGFWVIGLVIVWGVPAIFRRM</sequence>
<feature type="transmembrane region" description="Helical" evidence="1">
    <location>
        <begin position="64"/>
        <end position="86"/>
    </location>
</feature>
<reference evidence="3" key="1">
    <citation type="journal article" date="2019" name="Int. J. Syst. Evol. Microbiol.">
        <title>The Global Catalogue of Microorganisms (GCM) 10K type strain sequencing project: providing services to taxonomists for standard genome sequencing and annotation.</title>
        <authorList>
            <consortium name="The Broad Institute Genomics Platform"/>
            <consortium name="The Broad Institute Genome Sequencing Center for Infectious Disease"/>
            <person name="Wu L."/>
            <person name="Ma J."/>
        </authorList>
    </citation>
    <scope>NUCLEOTIDE SEQUENCE [LARGE SCALE GENOMIC DNA]</scope>
    <source>
        <strain evidence="3">CCUG 66188</strain>
    </source>
</reference>
<evidence type="ECO:0000313" key="3">
    <source>
        <dbReference type="Proteomes" id="UP001596353"/>
    </source>
</evidence>